<evidence type="ECO:0000256" key="1">
    <source>
        <dbReference type="SAM" id="MobiDB-lite"/>
    </source>
</evidence>
<accession>A0A1M3L5H6</accession>
<keyword evidence="2" id="KW-0472">Membrane</keyword>
<dbReference type="Proteomes" id="UP000184233">
    <property type="component" value="Unassembled WGS sequence"/>
</dbReference>
<feature type="transmembrane region" description="Helical" evidence="2">
    <location>
        <begin position="12"/>
        <end position="33"/>
    </location>
</feature>
<feature type="compositionally biased region" description="Polar residues" evidence="1">
    <location>
        <begin position="74"/>
        <end position="101"/>
    </location>
</feature>
<protein>
    <submittedName>
        <fullName evidence="3">Uncharacterized protein</fullName>
    </submittedName>
</protein>
<name>A0A1M3L5H6_9BACT</name>
<proteinExistence type="predicted"/>
<comment type="caution">
    <text evidence="3">The sequence shown here is derived from an EMBL/GenBank/DDBJ whole genome shotgun (WGS) entry which is preliminary data.</text>
</comment>
<evidence type="ECO:0000313" key="3">
    <source>
        <dbReference type="EMBL" id="OJX60812.1"/>
    </source>
</evidence>
<dbReference type="EMBL" id="MKVH01000003">
    <property type="protein sequence ID" value="OJX60812.1"/>
    <property type="molecule type" value="Genomic_DNA"/>
</dbReference>
<sequence>MPALQSRTARSIIYLCCIGGLLVCNAFLVSFLWNHALHDMAPDSQELTFLEGAGLTAFAYVVVYSIRYGIRSASQPARTSMQRSPAESSPCRSEQPSSPDPTLNDLCSKLSAEQRAELKRELISNCGCKDIAKQPNMR</sequence>
<keyword evidence="2" id="KW-1133">Transmembrane helix</keyword>
<evidence type="ECO:0000256" key="2">
    <source>
        <dbReference type="SAM" id="Phobius"/>
    </source>
</evidence>
<dbReference type="STRING" id="1895771.BGO89_04405"/>
<dbReference type="AlphaFoldDB" id="A0A1M3L5H6"/>
<organism evidence="3 4">
    <name type="scientific">Candidatus Kapaibacterium thiocyanatum</name>
    <dbReference type="NCBI Taxonomy" id="1895771"/>
    <lineage>
        <taxon>Bacteria</taxon>
        <taxon>Pseudomonadati</taxon>
        <taxon>Candidatus Kapaibacteriota</taxon>
        <taxon>Candidatus Kapaibacteriia</taxon>
        <taxon>Candidatus Kapaibacteriales</taxon>
        <taxon>Candidatus Kapaibacteriaceae</taxon>
        <taxon>Candidatus Kapaibacterium</taxon>
    </lineage>
</organism>
<feature type="region of interest" description="Disordered" evidence="1">
    <location>
        <begin position="74"/>
        <end position="106"/>
    </location>
</feature>
<keyword evidence="2" id="KW-0812">Transmembrane</keyword>
<reference evidence="3 4" key="1">
    <citation type="submission" date="2016-09" db="EMBL/GenBank/DDBJ databases">
        <title>Genome-resolved meta-omics ties microbial dynamics to process performance in biotechnology for thiocyanate degradation.</title>
        <authorList>
            <person name="Kantor R.S."/>
            <person name="Huddy R.J."/>
            <person name="Iyer R."/>
            <person name="Thomas B.C."/>
            <person name="Brown C.T."/>
            <person name="Anantharaman K."/>
            <person name="Tringe S."/>
            <person name="Hettich R.L."/>
            <person name="Harrison S.T."/>
            <person name="Banfield J.F."/>
        </authorList>
    </citation>
    <scope>NUCLEOTIDE SEQUENCE [LARGE SCALE GENOMIC DNA]</scope>
    <source>
        <strain evidence="3">59-99</strain>
    </source>
</reference>
<evidence type="ECO:0000313" key="4">
    <source>
        <dbReference type="Proteomes" id="UP000184233"/>
    </source>
</evidence>
<feature type="transmembrane region" description="Helical" evidence="2">
    <location>
        <begin position="53"/>
        <end position="70"/>
    </location>
</feature>
<gene>
    <name evidence="3" type="ORF">BGO89_04405</name>
</gene>